<dbReference type="InterPro" id="IPR011704">
    <property type="entry name" value="ATPase_dyneun-rel_AAA"/>
</dbReference>
<dbReference type="FunFam" id="3.40.50.300:FF:000582">
    <property type="entry name" value="Midasin"/>
    <property type="match status" value="1"/>
</dbReference>
<dbReference type="GO" id="GO:0030687">
    <property type="term" value="C:preribosome, large subunit precursor"/>
    <property type="evidence" value="ECO:0007669"/>
    <property type="project" value="TreeGrafter"/>
</dbReference>
<evidence type="ECO:0000259" key="6">
    <source>
        <dbReference type="Pfam" id="PF07728"/>
    </source>
</evidence>
<dbReference type="SUPFAM" id="SSF52540">
    <property type="entry name" value="P-loop containing nucleoside triphosphate hydrolases"/>
    <property type="match status" value="1"/>
</dbReference>
<evidence type="ECO:0000256" key="1">
    <source>
        <dbReference type="ARBA" id="ARBA00005173"/>
    </source>
</evidence>
<feature type="domain" description="ATPase dynein-related AAA" evidence="6">
    <location>
        <begin position="347"/>
        <end position="434"/>
    </location>
</feature>
<name>A0A336LH40_CULSO</name>
<evidence type="ECO:0000313" key="7">
    <source>
        <dbReference type="EMBL" id="SSX15983.1"/>
    </source>
</evidence>
<comment type="pathway">
    <text evidence="1">Porphyrin-containing compound metabolism; chlorophyll biosynthesis.</text>
</comment>
<dbReference type="UniPathway" id="UPA00668"/>
<keyword evidence="2" id="KW-0547">Nucleotide-binding</keyword>
<dbReference type="PANTHER" id="PTHR48103">
    <property type="entry name" value="MIDASIN-RELATED"/>
    <property type="match status" value="1"/>
</dbReference>
<dbReference type="InterPro" id="IPR027417">
    <property type="entry name" value="P-loop_NTPase"/>
</dbReference>
<dbReference type="Pfam" id="PF07728">
    <property type="entry name" value="AAA_5"/>
    <property type="match status" value="1"/>
</dbReference>
<evidence type="ECO:0000313" key="8">
    <source>
        <dbReference type="EMBL" id="SSX35317.1"/>
    </source>
</evidence>
<dbReference type="InterPro" id="IPR000523">
    <property type="entry name" value="Mg_chelatse_chII-like_cat_dom"/>
</dbReference>
<dbReference type="Gene3D" id="3.40.50.300">
    <property type="entry name" value="P-loop containing nucleotide triphosphate hydrolases"/>
    <property type="match status" value="1"/>
</dbReference>
<dbReference type="GO" id="GO:0005524">
    <property type="term" value="F:ATP binding"/>
    <property type="evidence" value="ECO:0007669"/>
    <property type="project" value="UniProtKB-KW"/>
</dbReference>
<evidence type="ECO:0000256" key="2">
    <source>
        <dbReference type="ARBA" id="ARBA00022741"/>
    </source>
</evidence>
<gene>
    <name evidence="7" type="primary">CSON009635</name>
</gene>
<evidence type="ECO:0000259" key="5">
    <source>
        <dbReference type="Pfam" id="PF01078"/>
    </source>
</evidence>
<dbReference type="EMBL" id="UFQS01003855">
    <property type="protein sequence ID" value="SSX15983.1"/>
    <property type="molecule type" value="Genomic_DNA"/>
</dbReference>
<sequence>MDIKIIDFDRKFKTLLENIENKSLKSELTQDKHKNLLKNLGKCILESNLTQITAELFPEIIVLVFQELFNTDVLYGDSYKWKVVALAKLIDENVMLKNLAYNHFKNNQMIFWEKAANDSVPSKQRRLDTKPPNDAEIVKAAYYLLKSDPSLFKQLWKWSEFLEIYWNKGTDEQKYFCNKIIGILTGVGQAKVSQLNSISNISEKIILNEGESKHNLVKIQNFDDKENDITIQVPTSDFINVEGVFLPIFDKSVAKVPGDVQMVSSTKTNLRSLALAVASNKPVCLNGPVGCGKTMLVEYLAKMTGRMVDFCDETETPTVNSENQKRKRKDSENLPASKEMPLNAMLRIQLGDQTDSKTLLGQYRCTDVPGEFVWQPGVLTQAVMQGSWLMLEDLNAATQDVCTVLTGLLENNFLSVPGFRDNLKIEPGFQLFLTMR</sequence>
<evidence type="ECO:0000256" key="4">
    <source>
        <dbReference type="SAM" id="MobiDB-lite"/>
    </source>
</evidence>
<dbReference type="GO" id="GO:0016887">
    <property type="term" value="F:ATP hydrolysis activity"/>
    <property type="evidence" value="ECO:0007669"/>
    <property type="project" value="InterPro"/>
</dbReference>
<evidence type="ECO:0000256" key="3">
    <source>
        <dbReference type="ARBA" id="ARBA00022840"/>
    </source>
</evidence>
<feature type="region of interest" description="Disordered" evidence="4">
    <location>
        <begin position="315"/>
        <end position="336"/>
    </location>
</feature>
<feature type="domain" description="Magnesium chelatase ChlI-like catalytic" evidence="5">
    <location>
        <begin position="259"/>
        <end position="328"/>
    </location>
</feature>
<proteinExistence type="predicted"/>
<reference evidence="8" key="2">
    <citation type="submission" date="2018-07" db="EMBL/GenBank/DDBJ databases">
        <authorList>
            <person name="Quirk P.G."/>
            <person name="Krulwich T.A."/>
        </authorList>
    </citation>
    <scope>NUCLEOTIDE SEQUENCE</scope>
</reference>
<dbReference type="GO" id="GO:0005634">
    <property type="term" value="C:nucleus"/>
    <property type="evidence" value="ECO:0007669"/>
    <property type="project" value="TreeGrafter"/>
</dbReference>
<dbReference type="PANTHER" id="PTHR48103:SF2">
    <property type="entry name" value="MIDASIN"/>
    <property type="match status" value="1"/>
</dbReference>
<organism evidence="7">
    <name type="scientific">Culicoides sonorensis</name>
    <name type="common">Biting midge</name>
    <dbReference type="NCBI Taxonomy" id="179676"/>
    <lineage>
        <taxon>Eukaryota</taxon>
        <taxon>Metazoa</taxon>
        <taxon>Ecdysozoa</taxon>
        <taxon>Arthropoda</taxon>
        <taxon>Hexapoda</taxon>
        <taxon>Insecta</taxon>
        <taxon>Pterygota</taxon>
        <taxon>Neoptera</taxon>
        <taxon>Endopterygota</taxon>
        <taxon>Diptera</taxon>
        <taxon>Nematocera</taxon>
        <taxon>Chironomoidea</taxon>
        <taxon>Ceratopogonidae</taxon>
        <taxon>Ceratopogoninae</taxon>
        <taxon>Culicoides</taxon>
        <taxon>Monoculicoides</taxon>
    </lineage>
</organism>
<reference evidence="7" key="1">
    <citation type="submission" date="2018-04" db="EMBL/GenBank/DDBJ databases">
        <authorList>
            <person name="Go L.Y."/>
            <person name="Mitchell J.A."/>
        </authorList>
    </citation>
    <scope>NUCLEOTIDE SEQUENCE</scope>
    <source>
        <tissue evidence="7">Whole organism</tissue>
    </source>
</reference>
<dbReference type="GO" id="GO:0000027">
    <property type="term" value="P:ribosomal large subunit assembly"/>
    <property type="evidence" value="ECO:0007669"/>
    <property type="project" value="TreeGrafter"/>
</dbReference>
<dbReference type="VEuPathDB" id="VectorBase:CSON009635"/>
<protein>
    <submittedName>
        <fullName evidence="7">CSON009635 protein</fullName>
    </submittedName>
</protein>
<dbReference type="EMBL" id="UFQT01003855">
    <property type="protein sequence ID" value="SSX35317.1"/>
    <property type="molecule type" value="Genomic_DNA"/>
</dbReference>
<accession>A0A336LH40</accession>
<dbReference type="GO" id="GO:0000055">
    <property type="term" value="P:ribosomal large subunit export from nucleus"/>
    <property type="evidence" value="ECO:0007669"/>
    <property type="project" value="TreeGrafter"/>
</dbReference>
<dbReference type="Pfam" id="PF01078">
    <property type="entry name" value="Mg_chelatase"/>
    <property type="match status" value="1"/>
</dbReference>
<dbReference type="AlphaFoldDB" id="A0A336LH40"/>
<keyword evidence="3" id="KW-0067">ATP-binding</keyword>